<dbReference type="STRING" id="415426.Hbut_0328"/>
<dbReference type="FunFam" id="1.10.3730.10:FF:000001">
    <property type="entry name" value="Pyrroline-5-carboxylate reductase"/>
    <property type="match status" value="1"/>
</dbReference>
<name>A2BJN9_HYPBU</name>
<reference evidence="9 10" key="1">
    <citation type="journal article" date="2007" name="Archaea">
        <title>The genome of Hyperthermus butylicus: a sulfur-reducing, peptide fermenting, neutrophilic Crenarchaeote growing up to 108 degrees C.</title>
        <authorList>
            <person name="Brugger K."/>
            <person name="Chen L."/>
            <person name="Stark M."/>
            <person name="Zibat A."/>
            <person name="Redder P."/>
            <person name="Ruepp A."/>
            <person name="Awayez M."/>
            <person name="She Q."/>
            <person name="Garrett R.A."/>
            <person name="Klenk H.P."/>
        </authorList>
    </citation>
    <scope>NUCLEOTIDE SEQUENCE [LARGE SCALE GENOMIC DNA]</scope>
    <source>
        <strain evidence="10">DSM 5456 / JCM 9403 / PLM1-5</strain>
    </source>
</reference>
<accession>A2BJN9</accession>
<dbReference type="InterPro" id="IPR008927">
    <property type="entry name" value="6-PGluconate_DH-like_C_sf"/>
</dbReference>
<dbReference type="Pfam" id="PF14748">
    <property type="entry name" value="P5CR_dimer"/>
    <property type="match status" value="1"/>
</dbReference>
<comment type="subcellular location">
    <subcellularLocation>
        <location evidence="4">Cytoplasm</location>
    </subcellularLocation>
</comment>
<dbReference type="PANTHER" id="PTHR11645:SF0">
    <property type="entry name" value="PYRROLINE-5-CARBOXYLATE REDUCTASE 3"/>
    <property type="match status" value="1"/>
</dbReference>
<keyword evidence="4" id="KW-0028">Amino-acid biosynthesis</keyword>
<evidence type="ECO:0000256" key="1">
    <source>
        <dbReference type="ARBA" id="ARBA00005525"/>
    </source>
</evidence>
<dbReference type="EMBL" id="CP000493">
    <property type="protein sequence ID" value="ABM80200.1"/>
    <property type="molecule type" value="Genomic_DNA"/>
</dbReference>
<evidence type="ECO:0000313" key="10">
    <source>
        <dbReference type="Proteomes" id="UP000002593"/>
    </source>
</evidence>
<dbReference type="InterPro" id="IPR029036">
    <property type="entry name" value="P5CR_dimer"/>
</dbReference>
<dbReference type="Pfam" id="PF03807">
    <property type="entry name" value="F420_oxidored"/>
    <property type="match status" value="1"/>
</dbReference>
<dbReference type="EC" id="1.5.1.2" evidence="4 5"/>
<feature type="binding site" evidence="6">
    <location>
        <position position="25"/>
    </location>
    <ligand>
        <name>NADPH</name>
        <dbReference type="ChEBI" id="CHEBI:57783"/>
    </ligand>
</feature>
<dbReference type="UniPathway" id="UPA00098">
    <property type="reaction ID" value="UER00361"/>
</dbReference>
<dbReference type="InterPro" id="IPR000304">
    <property type="entry name" value="Pyrroline-COOH_reductase"/>
</dbReference>
<comment type="similarity">
    <text evidence="1 4">Belongs to the pyrroline-5-carboxylate reductase family.</text>
</comment>
<keyword evidence="3 4" id="KW-0560">Oxidoreductase</keyword>
<dbReference type="SUPFAM" id="SSF51735">
    <property type="entry name" value="NAD(P)-binding Rossmann-fold domains"/>
    <property type="match status" value="1"/>
</dbReference>
<dbReference type="HOGENOM" id="CLU_042344_1_2_2"/>
<dbReference type="GO" id="GO:0004735">
    <property type="term" value="F:pyrroline-5-carboxylate reductase activity"/>
    <property type="evidence" value="ECO:0007669"/>
    <property type="project" value="UniProtKB-UniRule"/>
</dbReference>
<evidence type="ECO:0000256" key="3">
    <source>
        <dbReference type="ARBA" id="ARBA00023002"/>
    </source>
</evidence>
<dbReference type="Gene3D" id="1.10.3730.10">
    <property type="entry name" value="ProC C-terminal domain-like"/>
    <property type="match status" value="1"/>
</dbReference>
<comment type="function">
    <text evidence="4">Catalyzes the reduction of 1-pyrroline-5-carboxylate (PCA) to L-proline.</text>
</comment>
<dbReference type="GO" id="GO:0005737">
    <property type="term" value="C:cytoplasm"/>
    <property type="evidence" value="ECO:0007669"/>
    <property type="project" value="UniProtKB-SubCell"/>
</dbReference>
<keyword evidence="4" id="KW-0963">Cytoplasm</keyword>
<evidence type="ECO:0000256" key="2">
    <source>
        <dbReference type="ARBA" id="ARBA00022857"/>
    </source>
</evidence>
<dbReference type="PANTHER" id="PTHR11645">
    <property type="entry name" value="PYRROLINE-5-CARBOXYLATE REDUCTASE"/>
    <property type="match status" value="1"/>
</dbReference>
<feature type="domain" description="Pyrroline-5-carboxylate reductase catalytic N-terminal" evidence="7">
    <location>
        <begin position="1"/>
        <end position="66"/>
    </location>
</feature>
<evidence type="ECO:0000259" key="7">
    <source>
        <dbReference type="Pfam" id="PF03807"/>
    </source>
</evidence>
<evidence type="ECO:0000259" key="8">
    <source>
        <dbReference type="Pfam" id="PF14748"/>
    </source>
</evidence>
<dbReference type="AlphaFoldDB" id="A2BJN9"/>
<dbReference type="Gene3D" id="3.40.50.720">
    <property type="entry name" value="NAD(P)-binding Rossmann-like Domain"/>
    <property type="match status" value="1"/>
</dbReference>
<dbReference type="GO" id="GO:0055129">
    <property type="term" value="P:L-proline biosynthetic process"/>
    <property type="evidence" value="ECO:0007669"/>
    <property type="project" value="UniProtKB-UniRule"/>
</dbReference>
<evidence type="ECO:0000256" key="4">
    <source>
        <dbReference type="HAMAP-Rule" id="MF_01925"/>
    </source>
</evidence>
<dbReference type="eggNOG" id="arCOG00455">
    <property type="taxonomic scope" value="Archaea"/>
</dbReference>
<proteinExistence type="inferred from homology"/>
<dbReference type="PIRSF" id="PIRSF000193">
    <property type="entry name" value="Pyrrol-5-carb_rd"/>
    <property type="match status" value="1"/>
</dbReference>
<evidence type="ECO:0000313" key="9">
    <source>
        <dbReference type="EMBL" id="ABM80200.1"/>
    </source>
</evidence>
<protein>
    <recommendedName>
        <fullName evidence="4 5">Pyrroline-5-carboxylate reductase</fullName>
        <shortName evidence="4">P5C reductase</shortName>
        <shortName evidence="4">P5CR</shortName>
        <ecNumber evidence="4 5">1.5.1.2</ecNumber>
    </recommendedName>
    <alternativeName>
        <fullName evidence="4">PCA reductase</fullName>
    </alternativeName>
</protein>
<evidence type="ECO:0000256" key="5">
    <source>
        <dbReference type="NCBIfam" id="TIGR00112"/>
    </source>
</evidence>
<dbReference type="SUPFAM" id="SSF48179">
    <property type="entry name" value="6-phosphogluconate dehydrogenase C-terminal domain-like"/>
    <property type="match status" value="1"/>
</dbReference>
<dbReference type="InterPro" id="IPR036291">
    <property type="entry name" value="NAD(P)-bd_dom_sf"/>
</dbReference>
<dbReference type="InterPro" id="IPR028939">
    <property type="entry name" value="P5C_Rdtase_cat_N"/>
</dbReference>
<keyword evidence="4" id="KW-0641">Proline biosynthesis</keyword>
<sequence>MVATARSQERLVLLREAGLEATSCNRCAVESADLVFISVKPYHFPIVARDIGGIVAGKPVVSVMAGVPVSLLQKVLKGAEVYRAMPNLNIRVGRSLTALYSPPNARHYGLVRRALSCFGTVYDVPEEFIDAWTAVAGSGPALVAEFLDALVLAALAVGLPRSIARRVAAELLESTARYLLENPDVHPGVLRDEVITPAGTTIAAIRTLESRGFKSAVIDAVRDATLRAGEIAREIASMLDNSLGGSD</sequence>
<dbReference type="NCBIfam" id="TIGR00112">
    <property type="entry name" value="proC"/>
    <property type="match status" value="1"/>
</dbReference>
<dbReference type="EnsemblBacteria" id="ABM80200">
    <property type="protein sequence ID" value="ABM80200"/>
    <property type="gene ID" value="Hbut_0328"/>
</dbReference>
<organism evidence="9 10">
    <name type="scientific">Hyperthermus butylicus (strain DSM 5456 / JCM 9403 / PLM1-5)</name>
    <dbReference type="NCBI Taxonomy" id="415426"/>
    <lineage>
        <taxon>Archaea</taxon>
        <taxon>Thermoproteota</taxon>
        <taxon>Thermoprotei</taxon>
        <taxon>Desulfurococcales</taxon>
        <taxon>Pyrodictiaceae</taxon>
        <taxon>Hyperthermus</taxon>
    </lineage>
</organism>
<gene>
    <name evidence="4" type="primary">proC</name>
    <name evidence="9" type="ordered locus">Hbut_0328</name>
</gene>
<dbReference type="Proteomes" id="UP000002593">
    <property type="component" value="Chromosome"/>
</dbReference>
<keyword evidence="2 4" id="KW-0521">NADP</keyword>
<dbReference type="KEGG" id="hbu:Hbut_0328"/>
<comment type="pathway">
    <text evidence="4">Amino-acid biosynthesis; L-proline biosynthesis; L-proline from L-glutamate 5-semialdehyde: step 1/1.</text>
</comment>
<evidence type="ECO:0000256" key="6">
    <source>
        <dbReference type="PIRSR" id="PIRSR000193-1"/>
    </source>
</evidence>
<feature type="domain" description="Pyrroline-5-carboxylate reductase dimerisation" evidence="8">
    <location>
        <begin position="126"/>
        <end position="230"/>
    </location>
</feature>
<comment type="catalytic activity">
    <reaction evidence="4">
        <text>L-proline + NAD(+) = (S)-1-pyrroline-5-carboxylate + NADH + 2 H(+)</text>
        <dbReference type="Rhea" id="RHEA:14105"/>
        <dbReference type="ChEBI" id="CHEBI:15378"/>
        <dbReference type="ChEBI" id="CHEBI:17388"/>
        <dbReference type="ChEBI" id="CHEBI:57540"/>
        <dbReference type="ChEBI" id="CHEBI:57945"/>
        <dbReference type="ChEBI" id="CHEBI:60039"/>
        <dbReference type="EC" id="1.5.1.2"/>
    </reaction>
</comment>
<dbReference type="HAMAP" id="MF_01925">
    <property type="entry name" value="P5C_reductase"/>
    <property type="match status" value="1"/>
</dbReference>
<comment type="catalytic activity">
    <reaction evidence="4">
        <text>L-proline + NADP(+) = (S)-1-pyrroline-5-carboxylate + NADPH + 2 H(+)</text>
        <dbReference type="Rhea" id="RHEA:14109"/>
        <dbReference type="ChEBI" id="CHEBI:15378"/>
        <dbReference type="ChEBI" id="CHEBI:17388"/>
        <dbReference type="ChEBI" id="CHEBI:57783"/>
        <dbReference type="ChEBI" id="CHEBI:58349"/>
        <dbReference type="ChEBI" id="CHEBI:60039"/>
        <dbReference type="EC" id="1.5.1.2"/>
    </reaction>
</comment>
<keyword evidence="10" id="KW-1185">Reference proteome</keyword>